<evidence type="ECO:0000313" key="2">
    <source>
        <dbReference type="EMBL" id="TNN36986.1"/>
    </source>
</evidence>
<dbReference type="OrthoDB" id="9894501at2759"/>
<reference evidence="2 3" key="1">
    <citation type="submission" date="2019-03" db="EMBL/GenBank/DDBJ databases">
        <title>First draft genome of Liparis tanakae, snailfish: a comprehensive survey of snailfish specific genes.</title>
        <authorList>
            <person name="Kim W."/>
            <person name="Song I."/>
            <person name="Jeong J.-H."/>
            <person name="Kim D."/>
            <person name="Kim S."/>
            <person name="Ryu S."/>
            <person name="Song J.Y."/>
            <person name="Lee S.K."/>
        </authorList>
    </citation>
    <scope>NUCLEOTIDE SEQUENCE [LARGE SCALE GENOMIC DNA]</scope>
    <source>
        <tissue evidence="2">Muscle</tissue>
    </source>
</reference>
<gene>
    <name evidence="2" type="primary">PPP2R5C_0</name>
    <name evidence="2" type="ORF">EYF80_052839</name>
</gene>
<evidence type="ECO:0000256" key="1">
    <source>
        <dbReference type="SAM" id="MobiDB-lite"/>
    </source>
</evidence>
<proteinExistence type="predicted"/>
<comment type="caution">
    <text evidence="2">The sequence shown here is derived from an EMBL/GenBank/DDBJ whole genome shotgun (WGS) entry which is preliminary data.</text>
</comment>
<protein>
    <submittedName>
        <fullName evidence="2">Serine/threonine-protein phosphatase 2A regulatory subunit gamma isoform</fullName>
    </submittedName>
</protein>
<dbReference type="Proteomes" id="UP000314294">
    <property type="component" value="Unassembled WGS sequence"/>
</dbReference>
<sequence>MEMNQKLFDDCTQQFRAEKNKEKAKSKEREEAWIKIETLAKSNPQVSNAENHLTSPVAMETEGPLIEDVQTLKKTVEAAATQAGGPDEPNSSLASEASRDAARLMLGRGCFEVAVPP</sequence>
<name>A0A4Z2F6U3_9TELE</name>
<keyword evidence="3" id="KW-1185">Reference proteome</keyword>
<dbReference type="AlphaFoldDB" id="A0A4Z2F6U3"/>
<dbReference type="InterPro" id="IPR011989">
    <property type="entry name" value="ARM-like"/>
</dbReference>
<organism evidence="2 3">
    <name type="scientific">Liparis tanakae</name>
    <name type="common">Tanaka's snailfish</name>
    <dbReference type="NCBI Taxonomy" id="230148"/>
    <lineage>
        <taxon>Eukaryota</taxon>
        <taxon>Metazoa</taxon>
        <taxon>Chordata</taxon>
        <taxon>Craniata</taxon>
        <taxon>Vertebrata</taxon>
        <taxon>Euteleostomi</taxon>
        <taxon>Actinopterygii</taxon>
        <taxon>Neopterygii</taxon>
        <taxon>Teleostei</taxon>
        <taxon>Neoteleostei</taxon>
        <taxon>Acanthomorphata</taxon>
        <taxon>Eupercaria</taxon>
        <taxon>Perciformes</taxon>
        <taxon>Cottioidei</taxon>
        <taxon>Cottales</taxon>
        <taxon>Liparidae</taxon>
        <taxon>Liparis</taxon>
    </lineage>
</organism>
<feature type="region of interest" description="Disordered" evidence="1">
    <location>
        <begin position="78"/>
        <end position="99"/>
    </location>
</feature>
<dbReference type="EMBL" id="SRLO01001546">
    <property type="protein sequence ID" value="TNN36986.1"/>
    <property type="molecule type" value="Genomic_DNA"/>
</dbReference>
<accession>A0A4Z2F6U3</accession>
<evidence type="ECO:0000313" key="3">
    <source>
        <dbReference type="Proteomes" id="UP000314294"/>
    </source>
</evidence>
<dbReference type="Gene3D" id="1.25.10.10">
    <property type="entry name" value="Leucine-rich Repeat Variant"/>
    <property type="match status" value="1"/>
</dbReference>